<proteinExistence type="predicted"/>
<sequence length="299" mass="33883">MPNVHIVNDDASFASSDTFSTQDSAEPAPQLSRRNTVSQLTRKVSKRISQSILGGGQHHDLSEKNLKALENTTVSDRYDPHSPDRQFYDIKLQDAIHEDVEEDFPSIDMEAQREARLHESYAIFCQSFTMSGPTRTSRQFDLSMGTETANGNEPCGTKPAPAYNAFEPLHSPTSRWTGHTTIYSEPGPTADAFPISPPGNIHTPTSQSKEYKKNSHDCSRPDTPIYEDNLSRQHAGLETPRSAIYPQPPPQIITPDVYKDIQREERERKAARRQRLLNPFRSWFLSAPPTWTRRYEVVE</sequence>
<gene>
    <name evidence="2" type="ORF">POLS_LOCUS5512</name>
</gene>
<protein>
    <submittedName>
        <fullName evidence="2">Uncharacterized protein</fullName>
    </submittedName>
</protein>
<evidence type="ECO:0000256" key="1">
    <source>
        <dbReference type="SAM" id="MobiDB-lite"/>
    </source>
</evidence>
<feature type="compositionally biased region" description="Low complexity" evidence="1">
    <location>
        <begin position="9"/>
        <end position="25"/>
    </location>
</feature>
<feature type="region of interest" description="Disordered" evidence="1">
    <location>
        <begin position="1"/>
        <end position="40"/>
    </location>
</feature>
<feature type="region of interest" description="Disordered" evidence="1">
    <location>
        <begin position="189"/>
        <end position="254"/>
    </location>
</feature>
<evidence type="ECO:0000313" key="3">
    <source>
        <dbReference type="Proteomes" id="UP001153618"/>
    </source>
</evidence>
<dbReference type="OrthoDB" id="4360435at2759"/>
<dbReference type="AlphaFoldDB" id="A0A9W4HV58"/>
<evidence type="ECO:0000313" key="2">
    <source>
        <dbReference type="EMBL" id="CAG8130898.1"/>
    </source>
</evidence>
<accession>A0A9W4HV58</accession>
<organism evidence="2 3">
    <name type="scientific">Penicillium olsonii</name>
    <dbReference type="NCBI Taxonomy" id="99116"/>
    <lineage>
        <taxon>Eukaryota</taxon>
        <taxon>Fungi</taxon>
        <taxon>Dikarya</taxon>
        <taxon>Ascomycota</taxon>
        <taxon>Pezizomycotina</taxon>
        <taxon>Eurotiomycetes</taxon>
        <taxon>Eurotiomycetidae</taxon>
        <taxon>Eurotiales</taxon>
        <taxon>Aspergillaceae</taxon>
        <taxon>Penicillium</taxon>
    </lineage>
</organism>
<dbReference type="EMBL" id="CAJVOS010000027">
    <property type="protein sequence ID" value="CAG8130898.1"/>
    <property type="molecule type" value="Genomic_DNA"/>
</dbReference>
<comment type="caution">
    <text evidence="2">The sequence shown here is derived from an EMBL/GenBank/DDBJ whole genome shotgun (WGS) entry which is preliminary data.</text>
</comment>
<reference evidence="2" key="1">
    <citation type="submission" date="2021-07" db="EMBL/GenBank/DDBJ databases">
        <authorList>
            <person name="Branca A.L. A."/>
        </authorList>
    </citation>
    <scope>NUCLEOTIDE SEQUENCE</scope>
</reference>
<name>A0A9W4HV58_PENOL</name>
<dbReference type="Proteomes" id="UP001153618">
    <property type="component" value="Unassembled WGS sequence"/>
</dbReference>
<feature type="compositionally biased region" description="Basic and acidic residues" evidence="1">
    <location>
        <begin position="209"/>
        <end position="220"/>
    </location>
</feature>
<keyword evidence="3" id="KW-1185">Reference proteome</keyword>